<organism evidence="2 3">
    <name type="scientific">Billgrantia campisalis</name>
    <dbReference type="NCBI Taxonomy" id="74661"/>
    <lineage>
        <taxon>Bacteria</taxon>
        <taxon>Pseudomonadati</taxon>
        <taxon>Pseudomonadota</taxon>
        <taxon>Gammaproteobacteria</taxon>
        <taxon>Oceanospirillales</taxon>
        <taxon>Halomonadaceae</taxon>
        <taxon>Billgrantia</taxon>
    </lineage>
</organism>
<dbReference type="EMBL" id="JABFUC010000005">
    <property type="protein sequence ID" value="MCG6657678.1"/>
    <property type="molecule type" value="Genomic_DNA"/>
</dbReference>
<keyword evidence="3" id="KW-1185">Reference proteome</keyword>
<sequence>MSLLLNLLSGLMLVSGAILVVISGVGLLRFPDFYSRIQAAGMTDTLCMILILGGLMLRTDSLEVGAKLLFTLVFLFFTAPAASHALTKAARQCKLSPWRSDKEDESSQP</sequence>
<feature type="transmembrane region" description="Helical" evidence="1">
    <location>
        <begin position="6"/>
        <end position="28"/>
    </location>
</feature>
<feature type="transmembrane region" description="Helical" evidence="1">
    <location>
        <begin position="64"/>
        <end position="86"/>
    </location>
</feature>
<evidence type="ECO:0000313" key="2">
    <source>
        <dbReference type="EMBL" id="MCG6657678.1"/>
    </source>
</evidence>
<dbReference type="NCBIfam" id="TIGR01300">
    <property type="entry name" value="CPA3_mnhG_phaG"/>
    <property type="match status" value="1"/>
</dbReference>
<feature type="transmembrane region" description="Helical" evidence="1">
    <location>
        <begin position="40"/>
        <end position="58"/>
    </location>
</feature>
<reference evidence="2 3" key="1">
    <citation type="submission" date="2020-05" db="EMBL/GenBank/DDBJ databases">
        <title>Comparative genomic analysis of denitrifying bacteria from Halomonas genus.</title>
        <authorList>
            <person name="Wang L."/>
            <person name="Shao Z."/>
        </authorList>
    </citation>
    <scope>NUCLEOTIDE SEQUENCE [LARGE SCALE GENOMIC DNA]</scope>
    <source>
        <strain evidence="2 3">A4</strain>
    </source>
</reference>
<comment type="caution">
    <text evidence="2">The sequence shown here is derived from an EMBL/GenBank/DDBJ whole genome shotgun (WGS) entry which is preliminary data.</text>
</comment>
<dbReference type="Pfam" id="PF03334">
    <property type="entry name" value="PhaG_MnhG_YufB"/>
    <property type="match status" value="1"/>
</dbReference>
<proteinExistence type="predicted"/>
<keyword evidence="1" id="KW-1133">Transmembrane helix</keyword>
<name>A0ABS9P7D2_9GAMM</name>
<dbReference type="RefSeq" id="WP_238976832.1">
    <property type="nucleotide sequence ID" value="NZ_JABFUC010000005.1"/>
</dbReference>
<gene>
    <name evidence="2" type="ORF">HOP52_07895</name>
</gene>
<accession>A0ABS9P7D2</accession>
<evidence type="ECO:0000256" key="1">
    <source>
        <dbReference type="SAM" id="Phobius"/>
    </source>
</evidence>
<dbReference type="Proteomes" id="UP000814385">
    <property type="component" value="Unassembled WGS sequence"/>
</dbReference>
<protein>
    <submittedName>
        <fullName evidence="2">Monovalent cation/H(+) antiporter subunit G</fullName>
    </submittedName>
</protein>
<dbReference type="InterPro" id="IPR005133">
    <property type="entry name" value="PhaG_MnhG_YufB"/>
</dbReference>
<keyword evidence="1" id="KW-0812">Transmembrane</keyword>
<dbReference type="PANTHER" id="PTHR34703">
    <property type="entry name" value="ANTIPORTER SUBUNIT MNHG2-RELATED"/>
    <property type="match status" value="1"/>
</dbReference>
<dbReference type="PANTHER" id="PTHR34703:SF1">
    <property type="entry name" value="ANTIPORTER SUBUNIT MNHG2-RELATED"/>
    <property type="match status" value="1"/>
</dbReference>
<keyword evidence="1" id="KW-0472">Membrane</keyword>
<evidence type="ECO:0000313" key="3">
    <source>
        <dbReference type="Proteomes" id="UP000814385"/>
    </source>
</evidence>